<evidence type="ECO:0000259" key="10">
    <source>
        <dbReference type="Pfam" id="PF03900"/>
    </source>
</evidence>
<organism evidence="11 12">
    <name type="scientific">Tumebacillus flagellatus</name>
    <dbReference type="NCBI Taxonomy" id="1157490"/>
    <lineage>
        <taxon>Bacteria</taxon>
        <taxon>Bacillati</taxon>
        <taxon>Bacillota</taxon>
        <taxon>Bacilli</taxon>
        <taxon>Bacillales</taxon>
        <taxon>Alicyclobacillaceae</taxon>
        <taxon>Tumebacillus</taxon>
    </lineage>
</organism>
<feature type="domain" description="Porphobilinogen deaminase N-terminal" evidence="9">
    <location>
        <begin position="4"/>
        <end position="211"/>
    </location>
</feature>
<dbReference type="Gene3D" id="3.40.190.10">
    <property type="entry name" value="Periplasmic binding protein-like II"/>
    <property type="match status" value="2"/>
</dbReference>
<dbReference type="Proteomes" id="UP000027931">
    <property type="component" value="Unassembled WGS sequence"/>
</dbReference>
<dbReference type="InterPro" id="IPR022417">
    <property type="entry name" value="Porphobilin_deaminase_N"/>
</dbReference>
<evidence type="ECO:0000256" key="1">
    <source>
        <dbReference type="ARBA" id="ARBA00002869"/>
    </source>
</evidence>
<dbReference type="PROSITE" id="PS00533">
    <property type="entry name" value="PORPHOBILINOGEN_DEAM"/>
    <property type="match status" value="1"/>
</dbReference>
<sequence>MKRIVVGTRKSPLALTQTEWVLNKLRTAYPELTIGMEQIVTKGDRILDVTLSKVGGKGLFTKELEQAMYDGTVDFAVHSLKDMPNEMPEGLMIVAITEREDPRDVLISRNGSKFEDLPIGARVGTSSLRRSAQLRAARPDLEIVSLRGNINTRLAKLEEQELDAIVLAAAGLLRMGWGDKITERLSPELCIPAVGQGALAIECRAADEEVRKLLSVLDNPATRKIVTAERTVLGKLNGGCQIPIGAYAESIGDDELRLTGIVGSADGSVLLRETATGRDPVELGTLVADRLIEKGAGAILAQVREELNA</sequence>
<dbReference type="FunFam" id="3.40.190.10:FF:000004">
    <property type="entry name" value="Porphobilinogen deaminase"/>
    <property type="match status" value="1"/>
</dbReference>
<evidence type="ECO:0000259" key="9">
    <source>
        <dbReference type="Pfam" id="PF01379"/>
    </source>
</evidence>
<dbReference type="OrthoDB" id="9810298at2"/>
<comment type="catalytic activity">
    <reaction evidence="7 8">
        <text>4 porphobilinogen + H2O = hydroxymethylbilane + 4 NH4(+)</text>
        <dbReference type="Rhea" id="RHEA:13185"/>
        <dbReference type="ChEBI" id="CHEBI:15377"/>
        <dbReference type="ChEBI" id="CHEBI:28938"/>
        <dbReference type="ChEBI" id="CHEBI:57845"/>
        <dbReference type="ChEBI" id="CHEBI:58126"/>
        <dbReference type="EC" id="2.5.1.61"/>
    </reaction>
</comment>
<evidence type="ECO:0000313" key="11">
    <source>
        <dbReference type="EMBL" id="KEO81165.1"/>
    </source>
</evidence>
<evidence type="ECO:0000256" key="6">
    <source>
        <dbReference type="ARBA" id="ARBA00023244"/>
    </source>
</evidence>
<feature type="modified residue" description="S-(dipyrrolylmethanemethyl)cysteine" evidence="8">
    <location>
        <position position="240"/>
    </location>
</feature>
<evidence type="ECO:0000256" key="8">
    <source>
        <dbReference type="HAMAP-Rule" id="MF_00260"/>
    </source>
</evidence>
<dbReference type="Pfam" id="PF03900">
    <property type="entry name" value="Porphobil_deamC"/>
    <property type="match status" value="1"/>
</dbReference>
<evidence type="ECO:0000256" key="3">
    <source>
        <dbReference type="ARBA" id="ARBA00005638"/>
    </source>
</evidence>
<accession>A0A074LKU5</accession>
<dbReference type="InterPro" id="IPR036803">
    <property type="entry name" value="Porphobilinogen_deaminase_C_sf"/>
</dbReference>
<evidence type="ECO:0000256" key="7">
    <source>
        <dbReference type="ARBA" id="ARBA00048169"/>
    </source>
</evidence>
<name>A0A074LKU5_9BACL</name>
<gene>
    <name evidence="8" type="primary">hemC</name>
    <name evidence="11" type="ORF">EL26_22170</name>
</gene>
<comment type="similarity">
    <text evidence="3 8">Belongs to the HMBS family.</text>
</comment>
<feature type="domain" description="Porphobilinogen deaminase C-terminal" evidence="10">
    <location>
        <begin position="226"/>
        <end position="292"/>
    </location>
</feature>
<dbReference type="STRING" id="1157490.EL26_22170"/>
<dbReference type="SUPFAM" id="SSF53850">
    <property type="entry name" value="Periplasmic binding protein-like II"/>
    <property type="match status" value="1"/>
</dbReference>
<evidence type="ECO:0000256" key="5">
    <source>
        <dbReference type="ARBA" id="ARBA00022679"/>
    </source>
</evidence>
<comment type="miscellaneous">
    <text evidence="8">The porphobilinogen subunits are added to the dipyrromethane group.</text>
</comment>
<dbReference type="HAMAP" id="MF_00260">
    <property type="entry name" value="Porphobil_deam"/>
    <property type="match status" value="1"/>
</dbReference>
<dbReference type="CDD" id="cd13646">
    <property type="entry name" value="PBP2_EcHMBS_like"/>
    <property type="match status" value="1"/>
</dbReference>
<reference evidence="11 12" key="1">
    <citation type="journal article" date="2013" name="Int. J. Syst. Evol. Microbiol.">
        <title>Tumebacillus flagellatus sp. nov., an alpha-amylase/pullulanase-producing bacterium isolated from cassava wastewater.</title>
        <authorList>
            <person name="Wang Q."/>
            <person name="Xie N."/>
            <person name="Qin Y."/>
            <person name="Shen N."/>
            <person name="Zhu J."/>
            <person name="Mi H."/>
            <person name="Huang R."/>
        </authorList>
    </citation>
    <scope>NUCLEOTIDE SEQUENCE [LARGE SCALE GENOMIC DNA]</scope>
    <source>
        <strain evidence="11 12">GST4</strain>
    </source>
</reference>
<evidence type="ECO:0000313" key="12">
    <source>
        <dbReference type="Proteomes" id="UP000027931"/>
    </source>
</evidence>
<proteinExistence type="inferred from homology"/>
<dbReference type="Pfam" id="PF01379">
    <property type="entry name" value="Porphobil_deam"/>
    <property type="match status" value="1"/>
</dbReference>
<dbReference type="InterPro" id="IPR000860">
    <property type="entry name" value="HemC"/>
</dbReference>
<comment type="function">
    <text evidence="1 8">Tetrapolymerization of the monopyrrole PBG into the hydroxymethylbilane pre-uroporphyrinogen in several discrete steps.</text>
</comment>
<dbReference type="FunFam" id="3.30.160.40:FF:000001">
    <property type="entry name" value="Porphobilinogen deaminase"/>
    <property type="match status" value="1"/>
</dbReference>
<comment type="caution">
    <text evidence="11">The sequence shown here is derived from an EMBL/GenBank/DDBJ whole genome shotgun (WGS) entry which is preliminary data.</text>
</comment>
<dbReference type="FunFam" id="3.40.190.10:FF:000005">
    <property type="entry name" value="Porphobilinogen deaminase"/>
    <property type="match status" value="1"/>
</dbReference>
<dbReference type="RefSeq" id="WP_038093946.1">
    <property type="nucleotide sequence ID" value="NZ_JMIR01000044.1"/>
</dbReference>
<dbReference type="Gene3D" id="3.30.160.40">
    <property type="entry name" value="Porphobilinogen deaminase, C-terminal domain"/>
    <property type="match status" value="1"/>
</dbReference>
<dbReference type="GO" id="GO:0004418">
    <property type="term" value="F:hydroxymethylbilane synthase activity"/>
    <property type="evidence" value="ECO:0007669"/>
    <property type="project" value="UniProtKB-UniRule"/>
</dbReference>
<dbReference type="GO" id="GO:0005737">
    <property type="term" value="C:cytoplasm"/>
    <property type="evidence" value="ECO:0007669"/>
    <property type="project" value="UniProtKB-UniRule"/>
</dbReference>
<dbReference type="InterPro" id="IPR022418">
    <property type="entry name" value="Porphobilinogen_deaminase_C"/>
</dbReference>
<dbReference type="EMBL" id="JMIR01000044">
    <property type="protein sequence ID" value="KEO81165.1"/>
    <property type="molecule type" value="Genomic_DNA"/>
</dbReference>
<dbReference type="PRINTS" id="PR00151">
    <property type="entry name" value="PORPHBDMNASE"/>
</dbReference>
<dbReference type="SUPFAM" id="SSF54782">
    <property type="entry name" value="Porphobilinogen deaminase (hydroxymethylbilane synthase), C-terminal domain"/>
    <property type="match status" value="1"/>
</dbReference>
<dbReference type="PIRSF" id="PIRSF001438">
    <property type="entry name" value="4pyrrol_synth_OHMeBilane_synth"/>
    <property type="match status" value="1"/>
</dbReference>
<dbReference type="PANTHER" id="PTHR11557:SF0">
    <property type="entry name" value="PORPHOBILINOGEN DEAMINASE"/>
    <property type="match status" value="1"/>
</dbReference>
<dbReference type="AlphaFoldDB" id="A0A074LKU5"/>
<comment type="subunit">
    <text evidence="4 8">Monomer.</text>
</comment>
<keyword evidence="5 8" id="KW-0808">Transferase</keyword>
<comment type="pathway">
    <text evidence="2">Porphyrin-containing compound metabolism; protoporphyrin-IX biosynthesis; coproporphyrinogen-III from 5-aminolevulinate: step 2/4.</text>
</comment>
<evidence type="ECO:0000256" key="4">
    <source>
        <dbReference type="ARBA" id="ARBA00011245"/>
    </source>
</evidence>
<evidence type="ECO:0000256" key="2">
    <source>
        <dbReference type="ARBA" id="ARBA00004735"/>
    </source>
</evidence>
<dbReference type="EC" id="2.5.1.61" evidence="8"/>
<dbReference type="InterPro" id="IPR022419">
    <property type="entry name" value="Porphobilin_deaminase_cofac_BS"/>
</dbReference>
<keyword evidence="6 8" id="KW-0627">Porphyrin biosynthesis</keyword>
<protein>
    <recommendedName>
        <fullName evidence="8">Porphobilinogen deaminase</fullName>
        <shortName evidence="8">PBG</shortName>
        <ecNumber evidence="8">2.5.1.61</ecNumber>
    </recommendedName>
    <alternativeName>
        <fullName evidence="8">Hydroxymethylbilane synthase</fullName>
        <shortName evidence="8">HMBS</shortName>
    </alternativeName>
    <alternativeName>
        <fullName evidence="8">Pre-uroporphyrinogen synthase</fullName>
    </alternativeName>
</protein>
<keyword evidence="12" id="KW-1185">Reference proteome</keyword>
<comment type="cofactor">
    <cofactor evidence="8">
        <name>dipyrromethane</name>
        <dbReference type="ChEBI" id="CHEBI:60342"/>
    </cofactor>
    <text evidence="8">Binds 1 dipyrromethane group covalently.</text>
</comment>
<dbReference type="eggNOG" id="COG0181">
    <property type="taxonomic scope" value="Bacteria"/>
</dbReference>
<dbReference type="NCBIfam" id="TIGR00212">
    <property type="entry name" value="hemC"/>
    <property type="match status" value="1"/>
</dbReference>
<dbReference type="PANTHER" id="PTHR11557">
    <property type="entry name" value="PORPHOBILINOGEN DEAMINASE"/>
    <property type="match status" value="1"/>
</dbReference>
<dbReference type="GO" id="GO:0006782">
    <property type="term" value="P:protoporphyrinogen IX biosynthetic process"/>
    <property type="evidence" value="ECO:0007669"/>
    <property type="project" value="UniProtKB-UniRule"/>
</dbReference>